<feature type="repeat" description="PPR" evidence="3">
    <location>
        <begin position="93"/>
        <end position="127"/>
    </location>
</feature>
<feature type="repeat" description="PPR" evidence="3">
    <location>
        <begin position="128"/>
        <end position="162"/>
    </location>
</feature>
<dbReference type="InterPro" id="IPR011990">
    <property type="entry name" value="TPR-like_helical_dom_sf"/>
</dbReference>
<dbReference type="Proteomes" id="UP000594638">
    <property type="component" value="Unassembled WGS sequence"/>
</dbReference>
<evidence type="ECO:0000313" key="4">
    <source>
        <dbReference type="EMBL" id="CAA2993819.1"/>
    </source>
</evidence>
<dbReference type="Gramene" id="OE9A058745T1">
    <property type="protein sequence ID" value="OE9A058745C1"/>
    <property type="gene ID" value="OE9A058745"/>
</dbReference>
<sequence length="184" mass="20904">MIGKLHLPSSCGLENSQNIHVRYHSMISILEKFRKFDTASALINDMRAASLLTPQALLIMIRKYTAVHDNVKDAEHLLFCNKSSFLLNTKSFNVYSYSSIMLCYLKAGNLNAVLRHFYKMKALEIEPDRKVYNAVIHAHAKGSFVKEARSLMKTKEEKGINPDTITCNSIIKPLCNARLRDEAK</sequence>
<evidence type="ECO:0000256" key="3">
    <source>
        <dbReference type="PROSITE-ProRule" id="PRU00708"/>
    </source>
</evidence>
<dbReference type="OrthoDB" id="185373at2759"/>
<dbReference type="InterPro" id="IPR002885">
    <property type="entry name" value="PPR_rpt"/>
</dbReference>
<dbReference type="Pfam" id="PF01535">
    <property type="entry name" value="PPR"/>
    <property type="match status" value="1"/>
</dbReference>
<name>A0A8S0SMH4_OLEEU</name>
<comment type="similarity">
    <text evidence="1">Belongs to the PPR family. P subfamily.</text>
</comment>
<dbReference type="PANTHER" id="PTHR47447:SF17">
    <property type="entry name" value="OS12G0638900 PROTEIN"/>
    <property type="match status" value="1"/>
</dbReference>
<dbReference type="Pfam" id="PF13041">
    <property type="entry name" value="PPR_2"/>
    <property type="match status" value="1"/>
</dbReference>
<dbReference type="AlphaFoldDB" id="A0A8S0SMH4"/>
<dbReference type="PROSITE" id="PS51375">
    <property type="entry name" value="PPR"/>
    <property type="match status" value="2"/>
</dbReference>
<gene>
    <name evidence="4" type="ORF">OLEA9_A058745</name>
</gene>
<dbReference type="EMBL" id="CACTIH010005457">
    <property type="protein sequence ID" value="CAA2993819.1"/>
    <property type="molecule type" value="Genomic_DNA"/>
</dbReference>
<dbReference type="Gene3D" id="1.25.40.10">
    <property type="entry name" value="Tetratricopeptide repeat domain"/>
    <property type="match status" value="1"/>
</dbReference>
<protein>
    <recommendedName>
        <fullName evidence="6">Pentatricopeptide repeat-containing protein</fullName>
    </recommendedName>
</protein>
<accession>A0A8S0SMH4</accession>
<dbReference type="PANTHER" id="PTHR47447">
    <property type="entry name" value="OS03G0856100 PROTEIN"/>
    <property type="match status" value="1"/>
</dbReference>
<reference evidence="4 5" key="1">
    <citation type="submission" date="2019-12" db="EMBL/GenBank/DDBJ databases">
        <authorList>
            <person name="Alioto T."/>
            <person name="Alioto T."/>
            <person name="Gomez Garrido J."/>
        </authorList>
    </citation>
    <scope>NUCLEOTIDE SEQUENCE [LARGE SCALE GENOMIC DNA]</scope>
</reference>
<keyword evidence="2" id="KW-0677">Repeat</keyword>
<evidence type="ECO:0000256" key="1">
    <source>
        <dbReference type="ARBA" id="ARBA00007626"/>
    </source>
</evidence>
<dbReference type="NCBIfam" id="TIGR00756">
    <property type="entry name" value="PPR"/>
    <property type="match status" value="2"/>
</dbReference>
<proteinExistence type="inferred from homology"/>
<comment type="caution">
    <text evidence="4">The sequence shown here is derived from an EMBL/GenBank/DDBJ whole genome shotgun (WGS) entry which is preliminary data.</text>
</comment>
<evidence type="ECO:0000256" key="2">
    <source>
        <dbReference type="ARBA" id="ARBA00022737"/>
    </source>
</evidence>
<keyword evidence="5" id="KW-1185">Reference proteome</keyword>
<evidence type="ECO:0008006" key="6">
    <source>
        <dbReference type="Google" id="ProtNLM"/>
    </source>
</evidence>
<organism evidence="4 5">
    <name type="scientific">Olea europaea subsp. europaea</name>
    <dbReference type="NCBI Taxonomy" id="158383"/>
    <lineage>
        <taxon>Eukaryota</taxon>
        <taxon>Viridiplantae</taxon>
        <taxon>Streptophyta</taxon>
        <taxon>Embryophyta</taxon>
        <taxon>Tracheophyta</taxon>
        <taxon>Spermatophyta</taxon>
        <taxon>Magnoliopsida</taxon>
        <taxon>eudicotyledons</taxon>
        <taxon>Gunneridae</taxon>
        <taxon>Pentapetalae</taxon>
        <taxon>asterids</taxon>
        <taxon>lamiids</taxon>
        <taxon>Lamiales</taxon>
        <taxon>Oleaceae</taxon>
        <taxon>Oleeae</taxon>
        <taxon>Olea</taxon>
    </lineage>
</organism>
<evidence type="ECO:0000313" key="5">
    <source>
        <dbReference type="Proteomes" id="UP000594638"/>
    </source>
</evidence>